<keyword evidence="2" id="KW-1185">Reference proteome</keyword>
<dbReference type="RefSeq" id="WP_341683417.1">
    <property type="nucleotide sequence ID" value="NZ_JBBYHT010000005.1"/>
</dbReference>
<sequence>MSFLKKYTKSENNTYINSKRIGQAIYSIGFNGNQYGIITKTGLEGEVIWEKKYSNINGCFQFINIISCSNSDFLVLAVDSLSTNSALIRINSNGDFIWEKRFQQGTLNEDWYQNQKLINVGNEIYFLMLNTIQDQTGINETTIYKIGATGSIISQKNINSSDGEFYFGEITSYANKLSIYGGFKSSSTQLIDKGVLLELDFNLSPLNIFESDILLKNVKFINQEYVISGLLENQFPVFIKHSTLYPNNNLAKIILSSQNSPQFKSNRDFIYLESYTRTESIITKIDNNFDVIWTKRFEYPLTQPAWGIIKQVTNDDTLLLNFGMLQGESNMVCIGKLDLDINSCKTFDVAPLSIDPKGFFIKESTINYSIINSNYSLGTSNLNVDNLNSVTEDICSTFDPQCIKDEKICAEYNKLLEVFTSCIEAVKIKNPDFAKNLIVFKECFKKFLEIFNQIDISYPHLNLDKNLEFQIDAIIAFIDYKEGKEIDVFYFEALSAVEFILEYLSQLGNCNCENVFDLTDYSSIQSGYLYLQSAGSLGDDSTKGIHLRWALRDVLSNHLPKANYATTTYNFNKSDDFVKIYRSKYVSYQTILDFNNIPLQVNEIGSQRNWIYEVNGKIFHVHFKDISKYNLIRANINPATEPLIFIKNYGDGIIEVETKTELSFKISPKFQILNSTNSVKTELLSVSENKITSPKSASLRKKYAADELNDKSLLSENIRSIRFSSTGSHIELLSFEFYSDIIINIKKQNKWNFLGKYALTKETNVAYQRLEPQANCLVNWLRYNDQAFVNVSNYHTRWNSNSIPELERIHTSVEKYIELSDAFNNPTAVEIFPFENYADVEACSQTYPDSDEPEYDPYIPEQSTENSGIEIPFLEVLKLGSLDYHVARMLGLGTLDLNPLVFDGEYVYLSEYTTFGDLNDGLGARQVQHLYCSLPTSLNDQRLPIPIDLKEPIQGIFFNNGYDDSDVEEGGEEFTDSESINLVTQDGYSPDGKTKYYSLFPEYAIDELADAPFYYISNEFVACETTDPVFAGLEYRKAGEINWIKPELSYNPQYFNIDTSGIAIELTNETVELVIPEQGKPLFTHAVRESGFLDYSSYGINWFSRATPSNLVHTVETIISPKNELLPPTNVTATLIQKELPLLLTTSGEQSLLSENPNQDKTLVRLTFEYNHAQELIDYHQKINGETIPNYYETDNGKELFAEKIQIFFRNQVPNSVSGKVSFVVSNSNPLLIEVDTAPYPIYSSGIDDSVIPQTVPPTYNETLIPIIPNGTESNYIGSVMLVDNVEYIIHEVDNTETYPKFIVFKADASGAILNLSTVSNPETEILVPEVGSLFIIVENMQNPSIWGQPNNSGFSVNIDHTLVHREDEVIIKNIDCNTETHVQKFRGIYQNATIEKVLEKVDEDGDGEYDTGANDDFILKHLGLYKITFPGFKLPQHSQYHLESNLGTNSVEWYNGVVRLHTLSDVNEPRKEFKVIRTENIGSTTNDLVLYIEDLTFPSDLNDLDEYKWKLMDDEVNSISQMTNYYPGYKVYLYKDDNLGLNEDNVLPQGDDEVRYTVFGLRSWDFPNEFQYDNADNFFSKMSVPALMFANAVMEPIQPQKPTGGMYATRPDYFGKSSYTFNTKYGTPEEIHKPYSVQFNRASDIQFLSAIYDNAVYGYDDNEEPILNTVQQVMRDVFLNGDEDFYVDRWNDLLSFNYPSGNFATFEDRTLPLPDKASFIESINVFIDAHNVYYNNLPTQVGHISVPILNLNEIVIPEVVLPNGDVRNTELKIKDFLKDVLLNCFVPLTEIPVLYNFVKPIPYKPIPKKQVIRDRNGNLIKPTLDPGSNFDMAPMMCRVDPVGQQYESQFTDYGLDGASNAKYFYAVREINNQLKTSDYSEILGPISLVNTAPPIAPEIIKVIPVLENRTLGITPSVQLQINAYPKAQNIAKVSIYRADNPSDALSIRTMKLVRVLDLEVENLLDESKWIFEDDFSDLSEIPFGDPLFYRLTVSRRIRYNDKELVNVVDYAPSEASKLIITNVVENYSPISPVLDYYSEPLNSNNELSTIVLHWEKTCYKGKYHLYKMNSQGNWVKIHELQTNNQNNYLPLAHTNLQSGTLSIMNDENNSIYNHFKIITENTAGMMSNEERILTIHNEVNWQDIGGIGEMIVGGTFYIR</sequence>
<proteinExistence type="predicted"/>
<dbReference type="EMBL" id="JBBYHT010000005">
    <property type="protein sequence ID" value="MEL1248562.1"/>
    <property type="molecule type" value="Genomic_DNA"/>
</dbReference>
<evidence type="ECO:0000313" key="2">
    <source>
        <dbReference type="Proteomes" id="UP001393056"/>
    </source>
</evidence>
<gene>
    <name evidence="1" type="ORF">AAEO58_10950</name>
</gene>
<evidence type="ECO:0000313" key="1">
    <source>
        <dbReference type="EMBL" id="MEL1248562.1"/>
    </source>
</evidence>
<comment type="caution">
    <text evidence="1">The sequence shown here is derived from an EMBL/GenBank/DDBJ whole genome shotgun (WGS) entry which is preliminary data.</text>
</comment>
<accession>A0ABU9I8V1</accession>
<organism evidence="1 2">
    <name type="scientific">Flavobacterium helocola</name>
    <dbReference type="NCBI Taxonomy" id="3139139"/>
    <lineage>
        <taxon>Bacteria</taxon>
        <taxon>Pseudomonadati</taxon>
        <taxon>Bacteroidota</taxon>
        <taxon>Flavobacteriia</taxon>
        <taxon>Flavobacteriales</taxon>
        <taxon>Flavobacteriaceae</taxon>
        <taxon>Flavobacterium</taxon>
    </lineage>
</organism>
<dbReference type="Proteomes" id="UP001393056">
    <property type="component" value="Unassembled WGS sequence"/>
</dbReference>
<protein>
    <submittedName>
        <fullName evidence="1">Uncharacterized protein</fullName>
    </submittedName>
</protein>
<reference evidence="1 2" key="1">
    <citation type="submission" date="2024-04" db="EMBL/GenBank/DDBJ databases">
        <title>Flavobacterium sp. DGU41 16S ribosomal RNA gene Genome sequencing and assembly.</title>
        <authorList>
            <person name="Park S."/>
        </authorList>
    </citation>
    <scope>NUCLEOTIDE SEQUENCE [LARGE SCALE GENOMIC DNA]</scope>
    <source>
        <strain evidence="1 2">DGU41</strain>
    </source>
</reference>
<name>A0ABU9I8V1_9FLAO</name>